<proteinExistence type="predicted"/>
<dbReference type="Proteomes" id="UP001055439">
    <property type="component" value="Chromosome 8"/>
</dbReference>
<feature type="compositionally biased region" description="Basic residues" evidence="1">
    <location>
        <begin position="122"/>
        <end position="133"/>
    </location>
</feature>
<feature type="compositionally biased region" description="Low complexity" evidence="1">
    <location>
        <begin position="107"/>
        <end position="121"/>
    </location>
</feature>
<feature type="region of interest" description="Disordered" evidence="1">
    <location>
        <begin position="97"/>
        <end position="162"/>
    </location>
</feature>
<evidence type="ECO:0000256" key="1">
    <source>
        <dbReference type="SAM" id="MobiDB-lite"/>
    </source>
</evidence>
<reference evidence="2" key="1">
    <citation type="submission" date="2022-05" db="EMBL/GenBank/DDBJ databases">
        <title>The Musa troglodytarum L. genome provides insights into the mechanism of non-climacteric behaviour and enrichment of carotenoids.</title>
        <authorList>
            <person name="Wang J."/>
        </authorList>
    </citation>
    <scope>NUCLEOTIDE SEQUENCE</scope>
    <source>
        <tissue evidence="2">Leaf</tissue>
    </source>
</reference>
<gene>
    <name evidence="2" type="ORF">MUK42_24134</name>
</gene>
<evidence type="ECO:0000313" key="3">
    <source>
        <dbReference type="Proteomes" id="UP001055439"/>
    </source>
</evidence>
<dbReference type="EMBL" id="CP097510">
    <property type="protein sequence ID" value="URE41555.1"/>
    <property type="molecule type" value="Genomic_DNA"/>
</dbReference>
<keyword evidence="3" id="KW-1185">Reference proteome</keyword>
<feature type="compositionally biased region" description="Basic residues" evidence="1">
    <location>
        <begin position="62"/>
        <end position="82"/>
    </location>
</feature>
<sequence length="195" mass="21273">MAGICEAKATGGSPRRKLFGFHMSHKEEPAGGGPPAVVSEVRVPVLLPRVRQLAGAGGGHQNAHRRQKRARLQPRAAHRQRSPRAISLVAQAAFYAGLPRPNPPPRRAASLRRSGLGLRLPRAVRPHRRRHVGRSVAPRDPATWTSTSASRRRGSDSTSTRPGGPISTILAYFCWVDRVGYTFVWPFPTLCSASF</sequence>
<dbReference type="AlphaFoldDB" id="A0A9E7L878"/>
<name>A0A9E7L878_9LILI</name>
<organism evidence="2 3">
    <name type="scientific">Musa troglodytarum</name>
    <name type="common">fe'i banana</name>
    <dbReference type="NCBI Taxonomy" id="320322"/>
    <lineage>
        <taxon>Eukaryota</taxon>
        <taxon>Viridiplantae</taxon>
        <taxon>Streptophyta</taxon>
        <taxon>Embryophyta</taxon>
        <taxon>Tracheophyta</taxon>
        <taxon>Spermatophyta</taxon>
        <taxon>Magnoliopsida</taxon>
        <taxon>Liliopsida</taxon>
        <taxon>Zingiberales</taxon>
        <taxon>Musaceae</taxon>
        <taxon>Musa</taxon>
    </lineage>
</organism>
<accession>A0A9E7L878</accession>
<protein>
    <submittedName>
        <fullName evidence="2">Uncharacterized protein</fullName>
    </submittedName>
</protein>
<feature type="region of interest" description="Disordered" evidence="1">
    <location>
        <begin position="53"/>
        <end position="83"/>
    </location>
</feature>
<dbReference type="OrthoDB" id="772256at2759"/>
<evidence type="ECO:0000313" key="2">
    <source>
        <dbReference type="EMBL" id="URE41555.1"/>
    </source>
</evidence>